<dbReference type="SUPFAM" id="SSF47413">
    <property type="entry name" value="lambda repressor-like DNA-binding domains"/>
    <property type="match status" value="1"/>
</dbReference>
<evidence type="ECO:0000313" key="3">
    <source>
        <dbReference type="Proteomes" id="UP000180253"/>
    </source>
</evidence>
<gene>
    <name evidence="2" type="ORF">BIW53_13210</name>
</gene>
<dbReference type="InterPro" id="IPR001387">
    <property type="entry name" value="Cro/C1-type_HTH"/>
</dbReference>
<dbReference type="Gene3D" id="1.10.260.40">
    <property type="entry name" value="lambda repressor-like DNA-binding domains"/>
    <property type="match status" value="1"/>
</dbReference>
<feature type="domain" description="HTH cro/C1-type" evidence="1">
    <location>
        <begin position="8"/>
        <end position="61"/>
    </location>
</feature>
<accession>A0A1S1N1A6</accession>
<evidence type="ECO:0000259" key="1">
    <source>
        <dbReference type="PROSITE" id="PS50943"/>
    </source>
</evidence>
<dbReference type="InterPro" id="IPR025234">
    <property type="entry name" value="YjzH-like"/>
</dbReference>
<dbReference type="GO" id="GO:0003677">
    <property type="term" value="F:DNA binding"/>
    <property type="evidence" value="ECO:0007669"/>
    <property type="project" value="InterPro"/>
</dbReference>
<dbReference type="RefSeq" id="WP_070992485.1">
    <property type="nucleotide sequence ID" value="NZ_CBCSHD010000018.1"/>
</dbReference>
<dbReference type="STRING" id="327939.BIW53_13210"/>
<protein>
    <recommendedName>
        <fullName evidence="1">HTH cro/C1-type domain-containing protein</fullName>
    </recommendedName>
</protein>
<dbReference type="Pfam" id="PF01381">
    <property type="entry name" value="HTH_3"/>
    <property type="match status" value="1"/>
</dbReference>
<proteinExistence type="predicted"/>
<dbReference type="Proteomes" id="UP000180253">
    <property type="component" value="Unassembled WGS sequence"/>
</dbReference>
<dbReference type="SMART" id="SM00530">
    <property type="entry name" value="HTH_XRE"/>
    <property type="match status" value="1"/>
</dbReference>
<comment type="caution">
    <text evidence="2">The sequence shown here is derived from an EMBL/GenBank/DDBJ whole genome shotgun (WGS) entry which is preliminary data.</text>
</comment>
<reference evidence="2 3" key="1">
    <citation type="submission" date="2016-10" db="EMBL/GenBank/DDBJ databases">
        <title>Pseudoalteromonas amylolytica sp. nov., isolated from the surface seawater.</title>
        <authorList>
            <person name="Wu Y.-H."/>
            <person name="Cheng H."/>
            <person name="Jin X.-B."/>
            <person name="Wang C.-S."/>
            <person name="Xu X.-W."/>
        </authorList>
    </citation>
    <scope>NUCLEOTIDE SEQUENCE [LARGE SCALE GENOMIC DNA]</scope>
    <source>
        <strain evidence="2 3">JCM 12483</strain>
    </source>
</reference>
<dbReference type="EMBL" id="MNAN01000032">
    <property type="protein sequence ID" value="OHU94969.1"/>
    <property type="molecule type" value="Genomic_DNA"/>
</dbReference>
<name>A0A1S1N1A6_9GAMM</name>
<dbReference type="OrthoDB" id="21915at2"/>
<sequence>MKINAKQVIQLRRSRSWSQVQLAEHTGLNLRTIQRIENEGVASMRSSKALAAAFDVEVDLLSEYEEPIQYEFKVVEIEFDTRIALDFNKPLASELNAVLNKHGQAGWKLAQVISPDKIMGAYAVPDNKLLVIMQREVLA</sequence>
<dbReference type="CDD" id="cd00093">
    <property type="entry name" value="HTH_XRE"/>
    <property type="match status" value="1"/>
</dbReference>
<dbReference type="AlphaFoldDB" id="A0A1S1N1A6"/>
<keyword evidence="3" id="KW-1185">Reference proteome</keyword>
<dbReference type="PROSITE" id="PS50943">
    <property type="entry name" value="HTH_CROC1"/>
    <property type="match status" value="1"/>
</dbReference>
<dbReference type="InterPro" id="IPR010982">
    <property type="entry name" value="Lambda_DNA-bd_dom_sf"/>
</dbReference>
<organism evidence="2 3">
    <name type="scientific">Pseudoalteromonas byunsanensis</name>
    <dbReference type="NCBI Taxonomy" id="327939"/>
    <lineage>
        <taxon>Bacteria</taxon>
        <taxon>Pseudomonadati</taxon>
        <taxon>Pseudomonadota</taxon>
        <taxon>Gammaproteobacteria</taxon>
        <taxon>Alteromonadales</taxon>
        <taxon>Pseudoalteromonadaceae</taxon>
        <taxon>Pseudoalteromonas</taxon>
    </lineage>
</organism>
<dbReference type="Pfam" id="PF13783">
    <property type="entry name" value="DUF4177"/>
    <property type="match status" value="1"/>
</dbReference>
<evidence type="ECO:0000313" key="2">
    <source>
        <dbReference type="EMBL" id="OHU94969.1"/>
    </source>
</evidence>